<dbReference type="Proteomes" id="UP000773850">
    <property type="component" value="Unassembled WGS sequence"/>
</dbReference>
<dbReference type="PROSITE" id="PS51635">
    <property type="entry name" value="PNPLA"/>
    <property type="match status" value="1"/>
</dbReference>
<dbReference type="PANTHER" id="PTHR46394:SF1">
    <property type="entry name" value="PNPLA DOMAIN-CONTAINING PROTEIN"/>
    <property type="match status" value="1"/>
</dbReference>
<feature type="active site" description="Nucleophile" evidence="2">
    <location>
        <position position="65"/>
    </location>
</feature>
<proteinExistence type="predicted"/>
<dbReference type="EMBL" id="LUCS01000028">
    <property type="protein sequence ID" value="KAF6509963.1"/>
    <property type="molecule type" value="Genomic_DNA"/>
</dbReference>
<evidence type="ECO:0000313" key="5">
    <source>
        <dbReference type="Proteomes" id="UP000773850"/>
    </source>
</evidence>
<feature type="active site" description="Proton acceptor" evidence="2">
    <location>
        <position position="210"/>
    </location>
</feature>
<evidence type="ECO:0000313" key="4">
    <source>
        <dbReference type="EMBL" id="KAF6509963.1"/>
    </source>
</evidence>
<dbReference type="CDD" id="cd07207">
    <property type="entry name" value="Pat_ExoU_VipD_like"/>
    <property type="match status" value="1"/>
</dbReference>
<dbReference type="SUPFAM" id="SSF52151">
    <property type="entry name" value="FabD/lysophospholipase-like"/>
    <property type="match status" value="1"/>
</dbReference>
<feature type="short sequence motif" description="GXGXXG" evidence="2">
    <location>
        <begin position="36"/>
        <end position="41"/>
    </location>
</feature>
<keyword evidence="2" id="KW-0442">Lipid degradation</keyword>
<keyword evidence="1 2" id="KW-0443">Lipid metabolism</keyword>
<evidence type="ECO:0000256" key="1">
    <source>
        <dbReference type="ARBA" id="ARBA00023098"/>
    </source>
</evidence>
<accession>A0ABQ7HCN6</accession>
<feature type="short sequence motif" description="DGA/G" evidence="2">
    <location>
        <begin position="210"/>
        <end position="212"/>
    </location>
</feature>
<sequence>MLFFVFRTKRLFFLLHIYINSEKGEAAMDIDLVFSGGGVKGFALLGAYEAIEEKGLRWKRLAGTSAGALLAALLAAGYTAREMTQLFEELRLEQFLDERASWVPFSVWKWVRLYWHLGVYKGNVFEQWIESALAARGVRMFRDVPADSLYIVASDVTNGRIVVLPDDLAIYGIDPGSFSIAKAVRMSTSIPYFFEPVRLHGRDGTSLIVDGGVLSNFPLFLFDEEKETKKRPVLGVQLSAKPGQRPKRRIANALDLYEALFEAMKEAHDARYISRRHEKNIIFLPVENVLATDFSIDLEARRRLIDYGRERARQFLQRWAF</sequence>
<organism evidence="4 5">
    <name type="scientific">Geobacillus stearothermophilus</name>
    <name type="common">Bacillus stearothermophilus</name>
    <dbReference type="NCBI Taxonomy" id="1422"/>
    <lineage>
        <taxon>Bacteria</taxon>
        <taxon>Bacillati</taxon>
        <taxon>Bacillota</taxon>
        <taxon>Bacilli</taxon>
        <taxon>Bacillales</taxon>
        <taxon>Anoxybacillaceae</taxon>
        <taxon>Geobacillus</taxon>
    </lineage>
</organism>
<dbReference type="InterPro" id="IPR002641">
    <property type="entry name" value="PNPLA_dom"/>
</dbReference>
<dbReference type="InterPro" id="IPR016035">
    <property type="entry name" value="Acyl_Trfase/lysoPLipase"/>
</dbReference>
<dbReference type="Gene3D" id="3.40.1090.10">
    <property type="entry name" value="Cytosolic phospholipase A2 catalytic domain"/>
    <property type="match status" value="2"/>
</dbReference>
<feature type="domain" description="PNPLA" evidence="3">
    <location>
        <begin position="32"/>
        <end position="223"/>
    </location>
</feature>
<dbReference type="InterPro" id="IPR052580">
    <property type="entry name" value="Lipid_Hydrolase"/>
</dbReference>
<name>A0ABQ7HCN6_GEOSE</name>
<comment type="caution">
    <text evidence="4">The sequence shown here is derived from an EMBL/GenBank/DDBJ whole genome shotgun (WGS) entry which is preliminary data.</text>
</comment>
<protein>
    <submittedName>
        <fullName evidence="4">Lysophospholipase-like family protein</fullName>
    </submittedName>
</protein>
<keyword evidence="5" id="KW-1185">Reference proteome</keyword>
<reference evidence="4 5" key="1">
    <citation type="submission" date="2016-03" db="EMBL/GenBank/DDBJ databases">
        <title>Spore heat resistance.</title>
        <authorList>
            <person name="Boekhorst J."/>
            <person name="Berendsen E.M."/>
            <person name="Wells-Bennik M.H."/>
            <person name="Kuipers O.P."/>
        </authorList>
    </citation>
    <scope>NUCLEOTIDE SEQUENCE [LARGE SCALE GENOMIC DNA]</scope>
    <source>
        <strain evidence="4 5">GS8</strain>
    </source>
</reference>
<gene>
    <name evidence="4" type="ORF">GS8_2120</name>
</gene>
<keyword evidence="2" id="KW-0378">Hydrolase</keyword>
<dbReference type="PANTHER" id="PTHR46394">
    <property type="entry name" value="ANNEXIN"/>
    <property type="match status" value="1"/>
</dbReference>
<dbReference type="Pfam" id="PF01734">
    <property type="entry name" value="Patatin"/>
    <property type="match status" value="1"/>
</dbReference>
<evidence type="ECO:0000256" key="2">
    <source>
        <dbReference type="PROSITE-ProRule" id="PRU01161"/>
    </source>
</evidence>
<evidence type="ECO:0000259" key="3">
    <source>
        <dbReference type="PROSITE" id="PS51635"/>
    </source>
</evidence>
<feature type="short sequence motif" description="GXSXG" evidence="2">
    <location>
        <begin position="63"/>
        <end position="67"/>
    </location>
</feature>